<protein>
    <submittedName>
        <fullName evidence="1">Uncharacterized protein</fullName>
    </submittedName>
</protein>
<sequence>MQVLPLPLQVHSCKGKKAIFKGILLLAVRSLISITHSDVEFPPLARLSFKYVTKYDSLQMVSVCHN</sequence>
<dbReference type="EMBL" id="JARBHB010000002">
    <property type="protein sequence ID" value="KAJ8894027.1"/>
    <property type="molecule type" value="Genomic_DNA"/>
</dbReference>
<name>A0ABQ9IBI2_9NEOP</name>
<comment type="caution">
    <text evidence="1">The sequence shown here is derived from an EMBL/GenBank/DDBJ whole genome shotgun (WGS) entry which is preliminary data.</text>
</comment>
<keyword evidence="2" id="KW-1185">Reference proteome</keyword>
<gene>
    <name evidence="1" type="ORF">PR048_006637</name>
</gene>
<evidence type="ECO:0000313" key="2">
    <source>
        <dbReference type="Proteomes" id="UP001159363"/>
    </source>
</evidence>
<dbReference type="Proteomes" id="UP001159363">
    <property type="component" value="Chromosome 2"/>
</dbReference>
<organism evidence="1 2">
    <name type="scientific">Dryococelus australis</name>
    <dbReference type="NCBI Taxonomy" id="614101"/>
    <lineage>
        <taxon>Eukaryota</taxon>
        <taxon>Metazoa</taxon>
        <taxon>Ecdysozoa</taxon>
        <taxon>Arthropoda</taxon>
        <taxon>Hexapoda</taxon>
        <taxon>Insecta</taxon>
        <taxon>Pterygota</taxon>
        <taxon>Neoptera</taxon>
        <taxon>Polyneoptera</taxon>
        <taxon>Phasmatodea</taxon>
        <taxon>Verophasmatodea</taxon>
        <taxon>Anareolatae</taxon>
        <taxon>Phasmatidae</taxon>
        <taxon>Eurycanthinae</taxon>
        <taxon>Dryococelus</taxon>
    </lineage>
</organism>
<reference evidence="1 2" key="1">
    <citation type="submission" date="2023-02" db="EMBL/GenBank/DDBJ databases">
        <title>LHISI_Scaffold_Assembly.</title>
        <authorList>
            <person name="Stuart O.P."/>
            <person name="Cleave R."/>
            <person name="Magrath M.J.L."/>
            <person name="Mikheyev A.S."/>
        </authorList>
    </citation>
    <scope>NUCLEOTIDE SEQUENCE [LARGE SCALE GENOMIC DNA]</scope>
    <source>
        <strain evidence="1">Daus_M_001</strain>
        <tissue evidence="1">Leg muscle</tissue>
    </source>
</reference>
<accession>A0ABQ9IBI2</accession>
<evidence type="ECO:0000313" key="1">
    <source>
        <dbReference type="EMBL" id="KAJ8894027.1"/>
    </source>
</evidence>
<proteinExistence type="predicted"/>